<sequence length="181" mass="20075">WSDSPRRNKSPWSGKDNRESKRKDTVEKVEKPEKQEKPQKKERSRSQDLAPLAPVERRSMSKSAEFLASVAAAEAADSSVYADSRYSSKQSNGVWEAFGSQDLPDYNFEGYGESATLSGASGQHLAQELAKLQGRSPSAPKRRPSFVEAFQLETSSLPITSFQADNLPTVAETPYYYYSPG</sequence>
<evidence type="ECO:0000256" key="1">
    <source>
        <dbReference type="SAM" id="MobiDB-lite"/>
    </source>
</evidence>
<feature type="non-terminal residue" evidence="2">
    <location>
        <position position="1"/>
    </location>
</feature>
<dbReference type="AlphaFoldDB" id="A0A813KK25"/>
<accession>A0A813KK25</accession>
<name>A0A813KK25_POLGL</name>
<evidence type="ECO:0000313" key="3">
    <source>
        <dbReference type="Proteomes" id="UP000626109"/>
    </source>
</evidence>
<feature type="region of interest" description="Disordered" evidence="1">
    <location>
        <begin position="1"/>
        <end position="64"/>
    </location>
</feature>
<feature type="compositionally biased region" description="Basic and acidic residues" evidence="1">
    <location>
        <begin position="15"/>
        <end position="46"/>
    </location>
</feature>
<dbReference type="Proteomes" id="UP000626109">
    <property type="component" value="Unassembled WGS sequence"/>
</dbReference>
<protein>
    <submittedName>
        <fullName evidence="2">Uncharacterized protein</fullName>
    </submittedName>
</protein>
<reference evidence="2" key="1">
    <citation type="submission" date="2021-02" db="EMBL/GenBank/DDBJ databases">
        <authorList>
            <person name="Dougan E. K."/>
            <person name="Rhodes N."/>
            <person name="Thang M."/>
            <person name="Chan C."/>
        </authorList>
    </citation>
    <scope>NUCLEOTIDE SEQUENCE</scope>
</reference>
<proteinExistence type="predicted"/>
<comment type="caution">
    <text evidence="2">The sequence shown here is derived from an EMBL/GenBank/DDBJ whole genome shotgun (WGS) entry which is preliminary data.</text>
</comment>
<evidence type="ECO:0000313" key="2">
    <source>
        <dbReference type="EMBL" id="CAE8704733.1"/>
    </source>
</evidence>
<gene>
    <name evidence="2" type="ORF">PGLA2088_LOCUS33340</name>
</gene>
<organism evidence="2 3">
    <name type="scientific">Polarella glacialis</name>
    <name type="common">Dinoflagellate</name>
    <dbReference type="NCBI Taxonomy" id="89957"/>
    <lineage>
        <taxon>Eukaryota</taxon>
        <taxon>Sar</taxon>
        <taxon>Alveolata</taxon>
        <taxon>Dinophyceae</taxon>
        <taxon>Suessiales</taxon>
        <taxon>Suessiaceae</taxon>
        <taxon>Polarella</taxon>
    </lineage>
</organism>
<dbReference type="EMBL" id="CAJNNW010030850">
    <property type="protein sequence ID" value="CAE8704733.1"/>
    <property type="molecule type" value="Genomic_DNA"/>
</dbReference>